<feature type="compositionally biased region" description="Basic and acidic residues" evidence="1">
    <location>
        <begin position="34"/>
        <end position="44"/>
    </location>
</feature>
<name>A0A423WE34_CYTCH</name>
<dbReference type="EMBL" id="LJZO01000006">
    <property type="protein sequence ID" value="ROW01642.1"/>
    <property type="molecule type" value="Genomic_DNA"/>
</dbReference>
<feature type="region of interest" description="Disordered" evidence="1">
    <location>
        <begin position="1"/>
        <end position="57"/>
    </location>
</feature>
<keyword evidence="3" id="KW-1185">Reference proteome</keyword>
<dbReference type="AlphaFoldDB" id="A0A423WE34"/>
<dbReference type="OrthoDB" id="4576988at2759"/>
<protein>
    <submittedName>
        <fullName evidence="2">Uncharacterized protein</fullName>
    </submittedName>
</protein>
<sequence length="170" mass="19233">MQYLLALPQHHQRPPPDSKQPAVDAALKPPARQEGQDRQQDNRDAPGPLMTRPQLHSRRCHHTYNATRCLPRAVRVRSARAPSDPPAAPPAVYEIVLYYDHNRACTIYRTWDDLRRLRSGLGAWRGAPAPCSARDVAAAQRFLCEAVSKKGREVAMEYFLRRRIDDCAGS</sequence>
<evidence type="ECO:0000313" key="2">
    <source>
        <dbReference type="EMBL" id="ROW01642.1"/>
    </source>
</evidence>
<reference evidence="2 3" key="1">
    <citation type="submission" date="2015-09" db="EMBL/GenBank/DDBJ databases">
        <title>Host preference determinants of Valsa canker pathogens revealed by comparative genomics.</title>
        <authorList>
            <person name="Yin Z."/>
            <person name="Huang L."/>
        </authorList>
    </citation>
    <scope>NUCLEOTIDE SEQUENCE [LARGE SCALE GENOMIC DNA]</scope>
    <source>
        <strain evidence="2 3">YSFL</strain>
    </source>
</reference>
<comment type="caution">
    <text evidence="2">The sequence shown here is derived from an EMBL/GenBank/DDBJ whole genome shotgun (WGS) entry which is preliminary data.</text>
</comment>
<accession>A0A423WE34</accession>
<evidence type="ECO:0000256" key="1">
    <source>
        <dbReference type="SAM" id="MobiDB-lite"/>
    </source>
</evidence>
<evidence type="ECO:0000313" key="3">
    <source>
        <dbReference type="Proteomes" id="UP000284375"/>
    </source>
</evidence>
<gene>
    <name evidence="2" type="ORF">VSDG_02272</name>
</gene>
<proteinExistence type="predicted"/>
<dbReference type="Proteomes" id="UP000284375">
    <property type="component" value="Unassembled WGS sequence"/>
</dbReference>
<organism evidence="2 3">
    <name type="scientific">Cytospora chrysosperma</name>
    <name type="common">Cytospora canker fungus</name>
    <name type="synonym">Sphaeria chrysosperma</name>
    <dbReference type="NCBI Taxonomy" id="252740"/>
    <lineage>
        <taxon>Eukaryota</taxon>
        <taxon>Fungi</taxon>
        <taxon>Dikarya</taxon>
        <taxon>Ascomycota</taxon>
        <taxon>Pezizomycotina</taxon>
        <taxon>Sordariomycetes</taxon>
        <taxon>Sordariomycetidae</taxon>
        <taxon>Diaporthales</taxon>
        <taxon>Cytosporaceae</taxon>
        <taxon>Cytospora</taxon>
    </lineage>
</organism>